<dbReference type="CDD" id="cd00130">
    <property type="entry name" value="PAS"/>
    <property type="match status" value="1"/>
</dbReference>
<dbReference type="SMART" id="SM00091">
    <property type="entry name" value="PAS"/>
    <property type="match status" value="2"/>
</dbReference>
<evidence type="ECO:0000259" key="1">
    <source>
        <dbReference type="SMART" id="SM00091"/>
    </source>
</evidence>
<proteinExistence type="predicted"/>
<organism evidence="2">
    <name type="scientific">hydrothermal vent metagenome</name>
    <dbReference type="NCBI Taxonomy" id="652676"/>
    <lineage>
        <taxon>unclassified sequences</taxon>
        <taxon>metagenomes</taxon>
        <taxon>ecological metagenomes</taxon>
    </lineage>
</organism>
<feature type="domain" description="PAS" evidence="1">
    <location>
        <begin position="109"/>
        <end position="175"/>
    </location>
</feature>
<dbReference type="SUPFAM" id="SSF55785">
    <property type="entry name" value="PYP-like sensor domain (PAS domain)"/>
    <property type="match status" value="3"/>
</dbReference>
<dbReference type="InterPro" id="IPR013767">
    <property type="entry name" value="PAS_fold"/>
</dbReference>
<dbReference type="AlphaFoldDB" id="A0A3B0UEK6"/>
<dbReference type="InterPro" id="IPR000014">
    <property type="entry name" value="PAS"/>
</dbReference>
<dbReference type="Gene3D" id="3.30.450.20">
    <property type="entry name" value="PAS domain"/>
    <property type="match status" value="3"/>
</dbReference>
<dbReference type="InterPro" id="IPR035965">
    <property type="entry name" value="PAS-like_dom_sf"/>
</dbReference>
<dbReference type="EMBL" id="UOEM01000110">
    <property type="protein sequence ID" value="VAW18026.1"/>
    <property type="molecule type" value="Genomic_DNA"/>
</dbReference>
<accession>A0A3B0UEK6</accession>
<dbReference type="GO" id="GO:0006355">
    <property type="term" value="P:regulation of DNA-templated transcription"/>
    <property type="evidence" value="ECO:0007669"/>
    <property type="project" value="InterPro"/>
</dbReference>
<reference evidence="2" key="1">
    <citation type="submission" date="2018-06" db="EMBL/GenBank/DDBJ databases">
        <authorList>
            <person name="Zhirakovskaya E."/>
        </authorList>
    </citation>
    <scope>NUCLEOTIDE SEQUENCE</scope>
</reference>
<dbReference type="Pfam" id="PF00989">
    <property type="entry name" value="PAS"/>
    <property type="match status" value="2"/>
</dbReference>
<sequence length="355" mass="39278">MDQTISWRPGVAAGEGGKVRVIREPLTDVIKRYQSEDRPRLAAHFEEALSAGGSGPIRFRVKRRNGATIYIESVAISVRSADGKLKIDGLMRNCRDDIVNEQAISGLNSLMQQLMDHSHHATLVVDGNQKIVNYNNNVHRFLAIDPKTDLRKSKIGVLSALRNIDLVSAFEEAFHGGHDVRNRLEVDIAPGDRRCFRLWAYRWFRPNGRPGGVVIRIENDDAAKTEQARNATQRMMDALPDIFLVCDAKSGIFRFANRAARERLGLRLEDLATRSAVEMVFARDLFRKIQQGTKKTGVMAEVAASLTSYAGPQRPVMLNAAVISWDNEPSIVVLARPATQTAKAQGAGLLGLLTG</sequence>
<gene>
    <name evidence="2" type="ORF">MNBD_ALPHA09-39</name>
</gene>
<evidence type="ECO:0000313" key="2">
    <source>
        <dbReference type="EMBL" id="VAW18026.1"/>
    </source>
</evidence>
<name>A0A3B0UEK6_9ZZZZ</name>
<feature type="domain" description="PAS" evidence="1">
    <location>
        <begin position="230"/>
        <end position="298"/>
    </location>
</feature>
<protein>
    <recommendedName>
        <fullName evidence="1">PAS domain-containing protein</fullName>
    </recommendedName>
</protein>